<name>A0A0F9AGM4_9ZZZZ</name>
<dbReference type="PANTHER" id="PTHR42663">
    <property type="entry name" value="HYDROLASE C777.06C-RELATED-RELATED"/>
    <property type="match status" value="1"/>
</dbReference>
<dbReference type="InterPro" id="IPR036866">
    <property type="entry name" value="RibonucZ/Hydroxyglut_hydro"/>
</dbReference>
<dbReference type="Gene3D" id="3.60.15.10">
    <property type="entry name" value="Ribonuclease Z/Hydroxyacylglutathione hydrolase-like"/>
    <property type="match status" value="1"/>
</dbReference>
<dbReference type="EMBL" id="LAZR01042826">
    <property type="protein sequence ID" value="KKL08575.1"/>
    <property type="molecule type" value="Genomic_DNA"/>
</dbReference>
<dbReference type="AlphaFoldDB" id="A0A0F9AGM4"/>
<accession>A0A0F9AGM4</accession>
<comment type="caution">
    <text evidence="2">The sequence shown here is derived from an EMBL/GenBank/DDBJ whole genome shotgun (WGS) entry which is preliminary data.</text>
</comment>
<dbReference type="CDD" id="cd07715">
    <property type="entry name" value="TaR3-like_MBL-fold"/>
    <property type="match status" value="1"/>
</dbReference>
<feature type="domain" description="Metallo-beta-lactamase" evidence="1">
    <location>
        <begin position="19"/>
        <end position="209"/>
    </location>
</feature>
<gene>
    <name evidence="2" type="ORF">LCGC14_2574480</name>
</gene>
<protein>
    <recommendedName>
        <fullName evidence="1">Metallo-beta-lactamase domain-containing protein</fullName>
    </recommendedName>
</protein>
<feature type="non-terminal residue" evidence="2">
    <location>
        <position position="1"/>
    </location>
</feature>
<evidence type="ECO:0000313" key="2">
    <source>
        <dbReference type="EMBL" id="KKL08575.1"/>
    </source>
</evidence>
<evidence type="ECO:0000259" key="1">
    <source>
        <dbReference type="SMART" id="SM00849"/>
    </source>
</evidence>
<reference evidence="2" key="1">
    <citation type="journal article" date="2015" name="Nature">
        <title>Complex archaea that bridge the gap between prokaryotes and eukaryotes.</title>
        <authorList>
            <person name="Spang A."/>
            <person name="Saw J.H."/>
            <person name="Jorgensen S.L."/>
            <person name="Zaremba-Niedzwiedzka K."/>
            <person name="Martijn J."/>
            <person name="Lind A.E."/>
            <person name="van Eijk R."/>
            <person name="Schleper C."/>
            <person name="Guy L."/>
            <person name="Ettema T.J."/>
        </authorList>
    </citation>
    <scope>NUCLEOTIDE SEQUENCE</scope>
</reference>
<dbReference type="SMART" id="SM00849">
    <property type="entry name" value="Lactamase_B"/>
    <property type="match status" value="1"/>
</dbReference>
<dbReference type="InterPro" id="IPR001279">
    <property type="entry name" value="Metallo-B-lactamas"/>
</dbReference>
<dbReference type="PANTHER" id="PTHR42663:SF4">
    <property type="entry name" value="SLL1036 PROTEIN"/>
    <property type="match status" value="1"/>
</dbReference>
<dbReference type="Pfam" id="PF12706">
    <property type="entry name" value="Lactamase_B_2"/>
    <property type="match status" value="1"/>
</dbReference>
<organism evidence="2">
    <name type="scientific">marine sediment metagenome</name>
    <dbReference type="NCBI Taxonomy" id="412755"/>
    <lineage>
        <taxon>unclassified sequences</taxon>
        <taxon>metagenomes</taxon>
        <taxon>ecological metagenomes</taxon>
    </lineage>
</organism>
<sequence>LREIFNAVPIHLKSTYGGNTPCVLVKTAGHTIILDAGSGIRNLGIDLMQQEFGQGKGKAIFLFSHTHWDHIQGLPFFTPLFIPGNQFEFYSCFPDLKERLKGQQDSRYFPIGMDYMQAEKQFFLLKSNESKDFGKFTIKTIKLDHPGSAYGYKIENDGKSFLYSSDLEFNEKNYDTMPEIIEFFKGADVLTFDSQYTLAESFTKIDWGHSSIQIGIDIANHSGIKKIVLFHYDPTYSDQKINEITEIGLSYKKAIYPGSDLEVIPSYEGLELEI</sequence>
<proteinExistence type="predicted"/>
<dbReference type="SUPFAM" id="SSF56281">
    <property type="entry name" value="Metallo-hydrolase/oxidoreductase"/>
    <property type="match status" value="1"/>
</dbReference>